<dbReference type="CDD" id="cd00616">
    <property type="entry name" value="AHBA_syn"/>
    <property type="match status" value="1"/>
</dbReference>
<feature type="active site" description="Proton acceptor" evidence="1">
    <location>
        <position position="191"/>
    </location>
</feature>
<dbReference type="RefSeq" id="WP_092094452.1">
    <property type="nucleotide sequence ID" value="NZ_FNAR01000002.1"/>
</dbReference>
<dbReference type="GO" id="GO:0008483">
    <property type="term" value="F:transaminase activity"/>
    <property type="evidence" value="ECO:0007669"/>
    <property type="project" value="TreeGrafter"/>
</dbReference>
<keyword evidence="2 3" id="KW-0663">Pyridoxal phosphate</keyword>
<dbReference type="PANTHER" id="PTHR30244">
    <property type="entry name" value="TRANSAMINASE"/>
    <property type="match status" value="1"/>
</dbReference>
<dbReference type="SUPFAM" id="SSF53383">
    <property type="entry name" value="PLP-dependent transferases"/>
    <property type="match status" value="1"/>
</dbReference>
<evidence type="ECO:0000256" key="1">
    <source>
        <dbReference type="PIRSR" id="PIRSR000390-1"/>
    </source>
</evidence>
<evidence type="ECO:0000313" key="5">
    <source>
        <dbReference type="Proteomes" id="UP000198823"/>
    </source>
</evidence>
<dbReference type="GO" id="GO:0000271">
    <property type="term" value="P:polysaccharide biosynthetic process"/>
    <property type="evidence" value="ECO:0007669"/>
    <property type="project" value="TreeGrafter"/>
</dbReference>
<evidence type="ECO:0000256" key="3">
    <source>
        <dbReference type="RuleBase" id="RU004508"/>
    </source>
</evidence>
<dbReference type="Gene3D" id="3.90.1150.10">
    <property type="entry name" value="Aspartate Aminotransferase, domain 1"/>
    <property type="match status" value="1"/>
</dbReference>
<gene>
    <name evidence="4" type="ORF">SAMN04488126_102263</name>
</gene>
<organism evidence="4 5">
    <name type="scientific">Bhargavaea beijingensis</name>
    <dbReference type="NCBI Taxonomy" id="426756"/>
    <lineage>
        <taxon>Bacteria</taxon>
        <taxon>Bacillati</taxon>
        <taxon>Bacillota</taxon>
        <taxon>Bacilli</taxon>
        <taxon>Bacillales</taxon>
        <taxon>Caryophanaceae</taxon>
        <taxon>Bhargavaea</taxon>
    </lineage>
</organism>
<accession>A0A1G6ZAR7</accession>
<dbReference type="STRING" id="426756.SAMN04488126_102263"/>
<dbReference type="Gene3D" id="3.40.640.10">
    <property type="entry name" value="Type I PLP-dependent aspartate aminotransferase-like (Major domain)"/>
    <property type="match status" value="1"/>
</dbReference>
<dbReference type="AlphaFoldDB" id="A0A1G6ZAR7"/>
<dbReference type="InterPro" id="IPR015421">
    <property type="entry name" value="PyrdxlP-dep_Trfase_major"/>
</dbReference>
<comment type="similarity">
    <text evidence="3">Belongs to the DegT/DnrJ/EryC1 family.</text>
</comment>
<proteinExistence type="inferred from homology"/>
<dbReference type="PANTHER" id="PTHR30244:SF42">
    <property type="entry name" value="UDP-2-ACETAMIDO-2-DEOXY-3-OXO-D-GLUCURONATE AMINOTRANSFERASE"/>
    <property type="match status" value="1"/>
</dbReference>
<dbReference type="OrthoDB" id="9810913at2"/>
<sequence length="375" mass="41934">MEFRDLKLQYQKNKEALDEAILDVLTSGQYIGGKYVKDLEVQLAEYIGVKHCITCANGTDALSLVLMAWDIKEGDAVFVPDFTFFATGEVVSYNGATPVFVDVDERTFNLDPNKLLIAVERVKREGKLTPKVVIPVDLFGLPADYEAIGKVAKEHNLLVLEDGAQGFGGHINGQMACSFGNAATTSFFPAKPLGCYGDGGAIFTNNDQTADILRSLKTHGKGESKYDNVRIGVNSRLDAIQAAILQVKLKTFKEQELESVNRAFKLYNERLINVVETPYIPKGFYSSFAQYTIKLKSIDQRNALQKHLRLNDIPSMVYYNKPMHLQDAFKNLKYDDDDFVVTNNLCDTVLSLPMHPYLTENDIETVSNIIVNYLN</sequence>
<dbReference type="EMBL" id="FNAR01000002">
    <property type="protein sequence ID" value="SDD99562.1"/>
    <property type="molecule type" value="Genomic_DNA"/>
</dbReference>
<protein>
    <submittedName>
        <fullName evidence="4">dTDP-4-amino-4,6-dideoxygalactose transaminase</fullName>
    </submittedName>
</protein>
<dbReference type="Proteomes" id="UP000198823">
    <property type="component" value="Unassembled WGS sequence"/>
</dbReference>
<dbReference type="Pfam" id="PF01041">
    <property type="entry name" value="DegT_DnrJ_EryC1"/>
    <property type="match status" value="1"/>
</dbReference>
<name>A0A1G6ZAR7_9BACL</name>
<dbReference type="InterPro" id="IPR000653">
    <property type="entry name" value="DegT/StrS_aminotransferase"/>
</dbReference>
<dbReference type="InterPro" id="IPR015424">
    <property type="entry name" value="PyrdxlP-dep_Trfase"/>
</dbReference>
<reference evidence="4 5" key="1">
    <citation type="submission" date="2016-10" db="EMBL/GenBank/DDBJ databases">
        <authorList>
            <person name="de Groot N.N."/>
        </authorList>
    </citation>
    <scope>NUCLEOTIDE SEQUENCE [LARGE SCALE GENOMIC DNA]</scope>
    <source>
        <strain evidence="4 5">CGMCC 1.6762</strain>
    </source>
</reference>
<dbReference type="GO" id="GO:0030170">
    <property type="term" value="F:pyridoxal phosphate binding"/>
    <property type="evidence" value="ECO:0007669"/>
    <property type="project" value="TreeGrafter"/>
</dbReference>
<dbReference type="InterPro" id="IPR015422">
    <property type="entry name" value="PyrdxlP-dep_Trfase_small"/>
</dbReference>
<evidence type="ECO:0000313" key="4">
    <source>
        <dbReference type="EMBL" id="SDD99562.1"/>
    </source>
</evidence>
<feature type="modified residue" description="N6-(pyridoxal phosphate)lysine" evidence="2">
    <location>
        <position position="191"/>
    </location>
</feature>
<dbReference type="PIRSF" id="PIRSF000390">
    <property type="entry name" value="PLP_StrS"/>
    <property type="match status" value="1"/>
</dbReference>
<evidence type="ECO:0000256" key="2">
    <source>
        <dbReference type="PIRSR" id="PIRSR000390-2"/>
    </source>
</evidence>